<feature type="domain" description="BPL/LPL catalytic" evidence="1">
    <location>
        <begin position="49"/>
        <end position="199"/>
    </location>
</feature>
<dbReference type="RefSeq" id="WP_246418688.1">
    <property type="nucleotide sequence ID" value="NZ_JACHNA010000001.1"/>
</dbReference>
<keyword evidence="3" id="KW-1185">Reference proteome</keyword>
<evidence type="ECO:0000313" key="2">
    <source>
        <dbReference type="EMBL" id="MBB4735136.1"/>
    </source>
</evidence>
<organism evidence="2 3">
    <name type="scientific">Micrococcus cohnii</name>
    <dbReference type="NCBI Taxonomy" id="993416"/>
    <lineage>
        <taxon>Bacteria</taxon>
        <taxon>Bacillati</taxon>
        <taxon>Actinomycetota</taxon>
        <taxon>Actinomycetes</taxon>
        <taxon>Micrococcales</taxon>
        <taxon>Micrococcaceae</taxon>
        <taxon>Micrococcus</taxon>
    </lineage>
</organism>
<dbReference type="InterPro" id="IPR045864">
    <property type="entry name" value="aa-tRNA-synth_II/BPL/LPL"/>
</dbReference>
<gene>
    <name evidence="2" type="ORF">HDA30_000644</name>
</gene>
<dbReference type="SUPFAM" id="SSF55681">
    <property type="entry name" value="Class II aaRS and biotin synthetases"/>
    <property type="match status" value="1"/>
</dbReference>
<protein>
    <submittedName>
        <fullName evidence="2">Lipoate-protein ligase A</fullName>
    </submittedName>
</protein>
<reference evidence="2 3" key="1">
    <citation type="submission" date="2020-08" db="EMBL/GenBank/DDBJ databases">
        <title>Sequencing the genomes of 1000 actinobacteria strains.</title>
        <authorList>
            <person name="Klenk H.-P."/>
        </authorList>
    </citation>
    <scope>NUCLEOTIDE SEQUENCE [LARGE SCALE GENOMIC DNA]</scope>
    <source>
        <strain evidence="2 3">DSM 23974</strain>
    </source>
</reference>
<dbReference type="GO" id="GO:0016874">
    <property type="term" value="F:ligase activity"/>
    <property type="evidence" value="ECO:0007669"/>
    <property type="project" value="UniProtKB-KW"/>
</dbReference>
<comment type="caution">
    <text evidence="2">The sequence shown here is derived from an EMBL/GenBank/DDBJ whole genome shotgun (WGS) entry which is preliminary data.</text>
</comment>
<accession>A0A7W7M2R9</accession>
<dbReference type="Gene3D" id="3.30.930.10">
    <property type="entry name" value="Bira Bifunctional Protein, Domain 2"/>
    <property type="match status" value="1"/>
</dbReference>
<dbReference type="EMBL" id="JACHNA010000001">
    <property type="protein sequence ID" value="MBB4735136.1"/>
    <property type="molecule type" value="Genomic_DNA"/>
</dbReference>
<dbReference type="Proteomes" id="UP000540191">
    <property type="component" value="Unassembled WGS sequence"/>
</dbReference>
<name>A0A7W7M2R9_9MICC</name>
<dbReference type="InterPro" id="IPR004143">
    <property type="entry name" value="BPL_LPL_catalytic"/>
</dbReference>
<dbReference type="Pfam" id="PF21948">
    <property type="entry name" value="LplA-B_cat"/>
    <property type="match status" value="1"/>
</dbReference>
<proteinExistence type="predicted"/>
<keyword evidence="2" id="KW-0436">Ligase</keyword>
<evidence type="ECO:0000259" key="1">
    <source>
        <dbReference type="Pfam" id="PF21948"/>
    </source>
</evidence>
<dbReference type="AlphaFoldDB" id="A0A7W7M2R9"/>
<sequence>MAPGLILPEDGAVGFEASPAEMLRWCRQRTSRGAAQDLDWAMDRLHEFRVHAAAGEHHADVLRVYVPEPTVAFGQRDTRLPGYERAVDAVRAQGFTPVTRRAGGRAAAYHHGCVVVDHLALEPDAAIAQQQRFAQFADLFVDAFARMDVPASVGQIPGEYCPGEFSVQGAAPQFPVKLAGSAQRVVKGAWLFSTHVVVQDALPLQAVLTDVYQALEMPMDPRTVGAADQVQAGAEVETFIEALHGAYTAWAMERGRVLVEEHV</sequence>
<evidence type="ECO:0000313" key="3">
    <source>
        <dbReference type="Proteomes" id="UP000540191"/>
    </source>
</evidence>